<evidence type="ECO:0000259" key="2">
    <source>
        <dbReference type="Pfam" id="PF13406"/>
    </source>
</evidence>
<keyword evidence="1" id="KW-0732">Signal</keyword>
<accession>A0A1C9HVD4</accession>
<dbReference type="InterPro" id="IPR043426">
    <property type="entry name" value="MltB-like"/>
</dbReference>
<dbReference type="Pfam" id="PF13406">
    <property type="entry name" value="SLT_2"/>
    <property type="match status" value="1"/>
</dbReference>
<reference evidence="3" key="2">
    <citation type="journal article" date="2016" name="Front. Microbiol.">
        <title>The Regulatory Protein RosR Affects Rhizobium leguminosarum bv. trifolii Protein Profiles, Cell Surface Properties, and Symbiosis with Clover.</title>
        <authorList>
            <person name="Rachwal K."/>
            <person name="Boguszewska A."/>
            <person name="Kopcinska J."/>
            <person name="Karas M."/>
            <person name="Tchorzewski M."/>
            <person name="Janczarek M."/>
        </authorList>
    </citation>
    <scope>NUCLEOTIDE SEQUENCE</scope>
    <source>
        <strain evidence="3">Rt24.2</strain>
    </source>
</reference>
<dbReference type="EMBL" id="KX488247">
    <property type="protein sequence ID" value="AOO90611.1"/>
    <property type="molecule type" value="Genomic_DNA"/>
</dbReference>
<dbReference type="PANTHER" id="PTHR30163:SF8">
    <property type="entry name" value="LYTIC MUREIN TRANSGLYCOSYLASE"/>
    <property type="match status" value="1"/>
</dbReference>
<dbReference type="AlphaFoldDB" id="A0A1C9HVD4"/>
<dbReference type="GO" id="GO:0009253">
    <property type="term" value="P:peptidoglycan catabolic process"/>
    <property type="evidence" value="ECO:0007669"/>
    <property type="project" value="TreeGrafter"/>
</dbReference>
<dbReference type="InterPro" id="IPR031304">
    <property type="entry name" value="SLT_2"/>
</dbReference>
<feature type="chain" id="PRO_5008894397" evidence="1">
    <location>
        <begin position="42"/>
        <end position="290"/>
    </location>
</feature>
<proteinExistence type="predicted"/>
<organism evidence="3">
    <name type="scientific">Rhizobium leguminosarum bv. trifolii</name>
    <dbReference type="NCBI Taxonomy" id="386"/>
    <lineage>
        <taxon>Bacteria</taxon>
        <taxon>Pseudomonadati</taxon>
        <taxon>Pseudomonadota</taxon>
        <taxon>Alphaproteobacteria</taxon>
        <taxon>Hyphomicrobiales</taxon>
        <taxon>Rhizobiaceae</taxon>
        <taxon>Rhizobium/Agrobacterium group</taxon>
        <taxon>Rhizobium</taxon>
    </lineage>
</organism>
<name>A0A1C9HVD4_RHILT</name>
<feature type="signal peptide" evidence="1">
    <location>
        <begin position="1"/>
        <end position="41"/>
    </location>
</feature>
<dbReference type="Gene3D" id="1.10.8.350">
    <property type="entry name" value="Bacterial muramidase"/>
    <property type="match status" value="1"/>
</dbReference>
<protein>
    <submittedName>
        <fullName evidence="3">Lytic transglycosylase</fullName>
    </submittedName>
</protein>
<dbReference type="PANTHER" id="PTHR30163">
    <property type="entry name" value="MEMBRANE-BOUND LYTIC MUREIN TRANSGLYCOSYLASE B"/>
    <property type="match status" value="1"/>
</dbReference>
<dbReference type="InterPro" id="IPR023346">
    <property type="entry name" value="Lysozyme-like_dom_sf"/>
</dbReference>
<sequence>MVPIGRGALQQTGAGFLMRMTTFLLAAFTAAGVLHALPAAAQSAQCGNNSSGFTAWVADFKQEAAANGVSRSVLDRAFANVNYNKPTIAADRGQKSFKLSFDAFMQKRGGATVISRGRSMKAANQALFASIERRFGVPAGPLIAIWGMETGFGSYMGNQHTLSAVSTLAYDCRRSEYFTDQLYAALQLVSEGYLSPQAKGAAHGEIGQTQFLPRNVVRFGADGDGDGRVDMVGSRADALASTANFLKGHGWRAGAGYQPGEPNFVAIQGWNAASVYQQAIAYIGQEIDSR</sequence>
<dbReference type="GO" id="GO:0008933">
    <property type="term" value="F:peptidoglycan lytic transglycosylase activity"/>
    <property type="evidence" value="ECO:0007669"/>
    <property type="project" value="TreeGrafter"/>
</dbReference>
<evidence type="ECO:0000256" key="1">
    <source>
        <dbReference type="SAM" id="SignalP"/>
    </source>
</evidence>
<evidence type="ECO:0000313" key="3">
    <source>
        <dbReference type="EMBL" id="AOO90611.1"/>
    </source>
</evidence>
<feature type="domain" description="Transglycosylase SLT" evidence="2">
    <location>
        <begin position="53"/>
        <end position="257"/>
    </location>
</feature>
<dbReference type="SUPFAM" id="SSF53955">
    <property type="entry name" value="Lysozyme-like"/>
    <property type="match status" value="1"/>
</dbReference>
<reference evidence="3" key="1">
    <citation type="journal article" date="2015" name="BMC Genomics">
        <title>Transcriptome profiling of a Rhizobium leguminosarum bv. trifolii rosR mutant reveals the role of the transcriptional regulator RosR in motility, synthesis of cell-surface components, and other cellular processes.</title>
        <authorList>
            <person name="Rachwal K."/>
            <person name="Matczynska E."/>
            <person name="Janczarek M."/>
        </authorList>
    </citation>
    <scope>NUCLEOTIDE SEQUENCE</scope>
    <source>
        <strain evidence="3">Rt24.2</strain>
    </source>
</reference>
<dbReference type="Gene3D" id="1.10.530.10">
    <property type="match status" value="1"/>
</dbReference>